<dbReference type="STRING" id="1121449.SAMN02745704_00415"/>
<dbReference type="FunFam" id="3.60.10.10:FF:000026">
    <property type="entry name" value="Exodeoxyribonuclease III"/>
    <property type="match status" value="1"/>
</dbReference>
<dbReference type="InterPro" id="IPR005135">
    <property type="entry name" value="Endo/exonuclease/phosphatase"/>
</dbReference>
<evidence type="ECO:0000256" key="3">
    <source>
        <dbReference type="ARBA" id="ARBA00022801"/>
    </source>
</evidence>
<dbReference type="PROSITE" id="PS00726">
    <property type="entry name" value="AP_NUCLEASE_F1_1"/>
    <property type="match status" value="1"/>
</dbReference>
<evidence type="ECO:0000256" key="5">
    <source>
        <dbReference type="PIRSR" id="PIRSR604808-1"/>
    </source>
</evidence>
<evidence type="ECO:0000256" key="2">
    <source>
        <dbReference type="ARBA" id="ARBA00022723"/>
    </source>
</evidence>
<feature type="binding site" evidence="6">
    <location>
        <position position="35"/>
    </location>
    <ligand>
        <name>Mg(2+)</name>
        <dbReference type="ChEBI" id="CHEBI:18420"/>
        <label>1</label>
    </ligand>
</feature>
<keyword evidence="10" id="KW-1185">Reference proteome</keyword>
<dbReference type="InterPro" id="IPR036691">
    <property type="entry name" value="Endo/exonu/phosph_ase_sf"/>
</dbReference>
<gene>
    <name evidence="9" type="ORF">SAMN02745704_00415</name>
</gene>
<feature type="active site" evidence="5">
    <location>
        <position position="109"/>
    </location>
</feature>
<dbReference type="RefSeq" id="WP_200806754.1">
    <property type="nucleotide sequence ID" value="NZ_FUYC01000001.1"/>
</dbReference>
<dbReference type="GO" id="GO:0046872">
    <property type="term" value="F:metal ion binding"/>
    <property type="evidence" value="ECO:0007669"/>
    <property type="project" value="UniProtKB-KW"/>
</dbReference>
<dbReference type="GO" id="GO:0008081">
    <property type="term" value="F:phosphoric diester hydrolase activity"/>
    <property type="evidence" value="ECO:0007669"/>
    <property type="project" value="TreeGrafter"/>
</dbReference>
<sequence>MRILSWNVNGFRAVLGKGFPEWLAGCGADVVMLQETKAHPDQIPAEHRDPEGWISHWNWSRVKKGYSGTAVFTRRPPLAVDTGLPDERFQGEGRVQRLEFEDFHLLNIYFPNGQMRQERLDFKMAFYDEFLRYAEELRRTKPVVVGGDFNTAHTEIDLKNPKSNAERSGFLPMERAWIDSFIDAGYVDTFRLFTPEPHNYTWWSYRFNARKNNAGWRIDYFFVSEELRNKVTEAWIESDVYGSDHCPIGVDIRP</sequence>
<protein>
    <submittedName>
        <fullName evidence="9">Exodeoxyribonuclease-3</fullName>
    </submittedName>
</protein>
<dbReference type="GO" id="GO:0008311">
    <property type="term" value="F:double-stranded DNA 3'-5' DNA exonuclease activity"/>
    <property type="evidence" value="ECO:0007669"/>
    <property type="project" value="TreeGrafter"/>
</dbReference>
<organism evidence="9 10">
    <name type="scientific">Paucidesulfovibrio gracilis DSM 16080</name>
    <dbReference type="NCBI Taxonomy" id="1121449"/>
    <lineage>
        <taxon>Bacteria</taxon>
        <taxon>Pseudomonadati</taxon>
        <taxon>Thermodesulfobacteriota</taxon>
        <taxon>Desulfovibrionia</taxon>
        <taxon>Desulfovibrionales</taxon>
        <taxon>Desulfovibrionaceae</taxon>
        <taxon>Paucidesulfovibrio</taxon>
    </lineage>
</organism>
<dbReference type="Proteomes" id="UP000190027">
    <property type="component" value="Unassembled WGS sequence"/>
</dbReference>
<keyword evidence="4 6" id="KW-0460">Magnesium</keyword>
<feature type="binding site" evidence="6">
    <location>
        <position position="245"/>
    </location>
    <ligand>
        <name>Mg(2+)</name>
        <dbReference type="ChEBI" id="CHEBI:18420"/>
        <label>1</label>
    </ligand>
</feature>
<dbReference type="NCBIfam" id="TIGR00633">
    <property type="entry name" value="xth"/>
    <property type="match status" value="1"/>
</dbReference>
<dbReference type="Gene3D" id="3.60.10.10">
    <property type="entry name" value="Endonuclease/exonuclease/phosphatase"/>
    <property type="match status" value="1"/>
</dbReference>
<feature type="site" description="Interaction with DNA substrate" evidence="7">
    <location>
        <position position="245"/>
    </location>
</feature>
<feature type="binding site" evidence="6">
    <location>
        <position position="244"/>
    </location>
    <ligand>
        <name>Mg(2+)</name>
        <dbReference type="ChEBI" id="CHEBI:18420"/>
        <label>1</label>
    </ligand>
</feature>
<dbReference type="GO" id="GO:0003677">
    <property type="term" value="F:DNA binding"/>
    <property type="evidence" value="ECO:0007669"/>
    <property type="project" value="InterPro"/>
</dbReference>
<dbReference type="AlphaFoldDB" id="A0A1T4W711"/>
<dbReference type="GO" id="GO:0006284">
    <property type="term" value="P:base-excision repair"/>
    <property type="evidence" value="ECO:0007669"/>
    <property type="project" value="TreeGrafter"/>
</dbReference>
<evidence type="ECO:0000313" key="10">
    <source>
        <dbReference type="Proteomes" id="UP000190027"/>
    </source>
</evidence>
<dbReference type="SUPFAM" id="SSF56219">
    <property type="entry name" value="DNase I-like"/>
    <property type="match status" value="1"/>
</dbReference>
<feature type="site" description="Transition state stabilizer" evidence="7">
    <location>
        <position position="150"/>
    </location>
</feature>
<feature type="binding site" evidence="6">
    <location>
        <position position="150"/>
    </location>
    <ligand>
        <name>Mg(2+)</name>
        <dbReference type="ChEBI" id="CHEBI:18420"/>
        <label>1</label>
    </ligand>
</feature>
<evidence type="ECO:0000256" key="1">
    <source>
        <dbReference type="ARBA" id="ARBA00007092"/>
    </source>
</evidence>
<reference evidence="9 10" key="1">
    <citation type="submission" date="2017-02" db="EMBL/GenBank/DDBJ databases">
        <authorList>
            <person name="Peterson S.W."/>
        </authorList>
    </citation>
    <scope>NUCLEOTIDE SEQUENCE [LARGE SCALE GENOMIC DNA]</scope>
    <source>
        <strain evidence="9 10">DSM 16080</strain>
    </source>
</reference>
<comment type="similarity">
    <text evidence="1">Belongs to the DNA repair enzymes AP/ExoA family.</text>
</comment>
<keyword evidence="2 6" id="KW-0479">Metal-binding</keyword>
<dbReference type="PROSITE" id="PS51435">
    <property type="entry name" value="AP_NUCLEASE_F1_4"/>
    <property type="match status" value="1"/>
</dbReference>
<feature type="active site" description="Proton acceptor" evidence="5">
    <location>
        <position position="245"/>
    </location>
</feature>
<feature type="domain" description="Endonuclease/exonuclease/phosphatase" evidence="8">
    <location>
        <begin position="4"/>
        <end position="245"/>
    </location>
</feature>
<dbReference type="Pfam" id="PF03372">
    <property type="entry name" value="Exo_endo_phos"/>
    <property type="match status" value="1"/>
</dbReference>
<keyword evidence="6" id="KW-0464">Manganese</keyword>
<evidence type="ECO:0000259" key="8">
    <source>
        <dbReference type="Pfam" id="PF03372"/>
    </source>
</evidence>
<feature type="active site" description="Proton donor/acceptor" evidence="5">
    <location>
        <position position="148"/>
    </location>
</feature>
<feature type="site" description="Important for catalytic activity" evidence="7">
    <location>
        <position position="219"/>
    </location>
</feature>
<evidence type="ECO:0000256" key="4">
    <source>
        <dbReference type="ARBA" id="ARBA00022842"/>
    </source>
</evidence>
<proteinExistence type="inferred from homology"/>
<comment type="cofactor">
    <cofactor evidence="6">
        <name>Mg(2+)</name>
        <dbReference type="ChEBI" id="CHEBI:18420"/>
    </cofactor>
    <cofactor evidence="6">
        <name>Mn(2+)</name>
        <dbReference type="ChEBI" id="CHEBI:29035"/>
    </cofactor>
    <text evidence="6">Probably binds two magnesium or manganese ions per subunit.</text>
</comment>
<evidence type="ECO:0000313" key="9">
    <source>
        <dbReference type="EMBL" id="SKA72501.1"/>
    </source>
</evidence>
<dbReference type="InterPro" id="IPR004808">
    <property type="entry name" value="AP_endonuc_1"/>
</dbReference>
<dbReference type="PANTHER" id="PTHR22748:SF6">
    <property type="entry name" value="DNA-(APURINIC OR APYRIMIDINIC SITE) ENDONUCLEASE"/>
    <property type="match status" value="1"/>
</dbReference>
<feature type="binding site" evidence="6">
    <location>
        <position position="148"/>
    </location>
    <ligand>
        <name>Mg(2+)</name>
        <dbReference type="ChEBI" id="CHEBI:18420"/>
        <label>1</label>
    </ligand>
</feature>
<dbReference type="InterPro" id="IPR020847">
    <property type="entry name" value="AP_endonuclease_F1_BS"/>
</dbReference>
<feature type="binding site" evidence="6">
    <location>
        <position position="7"/>
    </location>
    <ligand>
        <name>Mg(2+)</name>
        <dbReference type="ChEBI" id="CHEBI:18420"/>
        <label>1</label>
    </ligand>
</feature>
<dbReference type="NCBIfam" id="TIGR00195">
    <property type="entry name" value="exoDNase_III"/>
    <property type="match status" value="1"/>
</dbReference>
<accession>A0A1T4W711</accession>
<evidence type="ECO:0000256" key="6">
    <source>
        <dbReference type="PIRSR" id="PIRSR604808-2"/>
    </source>
</evidence>
<dbReference type="PANTHER" id="PTHR22748">
    <property type="entry name" value="AP ENDONUCLEASE"/>
    <property type="match status" value="1"/>
</dbReference>
<name>A0A1T4W711_9BACT</name>
<evidence type="ECO:0000256" key="7">
    <source>
        <dbReference type="PIRSR" id="PIRSR604808-3"/>
    </source>
</evidence>
<dbReference type="GO" id="GO:0003906">
    <property type="term" value="F:DNA-(apurinic or apyrimidinic site) endonuclease activity"/>
    <property type="evidence" value="ECO:0007669"/>
    <property type="project" value="TreeGrafter"/>
</dbReference>
<keyword evidence="3" id="KW-0378">Hydrolase</keyword>
<dbReference type="EMBL" id="FUYC01000001">
    <property type="protein sequence ID" value="SKA72501.1"/>
    <property type="molecule type" value="Genomic_DNA"/>
</dbReference>